<feature type="region of interest" description="Disordered" evidence="11">
    <location>
        <begin position="1653"/>
        <end position="1677"/>
    </location>
</feature>
<feature type="compositionally biased region" description="Polar residues" evidence="11">
    <location>
        <begin position="1667"/>
        <end position="1677"/>
    </location>
</feature>
<dbReference type="PROSITE" id="PS50297">
    <property type="entry name" value="ANK_REP_REGION"/>
    <property type="match status" value="2"/>
</dbReference>
<dbReference type="SUPFAM" id="SSF48403">
    <property type="entry name" value="Ankyrin repeat"/>
    <property type="match status" value="1"/>
</dbReference>
<keyword evidence="8" id="KW-0406">Ion transport</keyword>
<dbReference type="PANTHER" id="PTHR45743">
    <property type="entry name" value="POTASSIUM CHANNEL AKT1"/>
    <property type="match status" value="1"/>
</dbReference>
<evidence type="ECO:0000256" key="8">
    <source>
        <dbReference type="ARBA" id="ARBA00023065"/>
    </source>
</evidence>
<dbReference type="PROSITE" id="PS50088">
    <property type="entry name" value="ANK_REPEAT"/>
    <property type="match status" value="2"/>
</dbReference>
<gene>
    <name evidence="14" type="ORF">HYH03_008088</name>
</gene>
<feature type="transmembrane region" description="Helical" evidence="12">
    <location>
        <begin position="424"/>
        <end position="444"/>
    </location>
</feature>
<feature type="region of interest" description="Disordered" evidence="11">
    <location>
        <begin position="1"/>
        <end position="88"/>
    </location>
</feature>
<proteinExistence type="inferred from homology"/>
<feature type="region of interest" description="Disordered" evidence="11">
    <location>
        <begin position="1321"/>
        <end position="1356"/>
    </location>
</feature>
<keyword evidence="5" id="KW-0630">Potassium</keyword>
<dbReference type="Gene3D" id="1.10.287.70">
    <property type="match status" value="1"/>
</dbReference>
<keyword evidence="3" id="KW-0813">Transport</keyword>
<evidence type="ECO:0000313" key="15">
    <source>
        <dbReference type="Proteomes" id="UP000612055"/>
    </source>
</evidence>
<feature type="compositionally biased region" description="Low complexity" evidence="11">
    <location>
        <begin position="1"/>
        <end position="14"/>
    </location>
</feature>
<keyword evidence="5" id="KW-0631">Potassium channel</keyword>
<dbReference type="GO" id="GO:0005249">
    <property type="term" value="F:voltage-gated potassium channel activity"/>
    <property type="evidence" value="ECO:0007669"/>
    <property type="project" value="InterPro"/>
</dbReference>
<evidence type="ECO:0000256" key="12">
    <source>
        <dbReference type="SAM" id="Phobius"/>
    </source>
</evidence>
<dbReference type="SUPFAM" id="SSF81324">
    <property type="entry name" value="Voltage-gated potassium channels"/>
    <property type="match status" value="1"/>
</dbReference>
<feature type="region of interest" description="Disordered" evidence="11">
    <location>
        <begin position="1485"/>
        <end position="1504"/>
    </location>
</feature>
<evidence type="ECO:0000256" key="7">
    <source>
        <dbReference type="ARBA" id="ARBA00022989"/>
    </source>
</evidence>
<keyword evidence="9 12" id="KW-0472">Membrane</keyword>
<dbReference type="SMART" id="SM00248">
    <property type="entry name" value="ANK"/>
    <property type="match status" value="6"/>
</dbReference>
<keyword evidence="6" id="KW-0851">Voltage-gated channel</keyword>
<evidence type="ECO:0000256" key="4">
    <source>
        <dbReference type="ARBA" id="ARBA00022692"/>
    </source>
</evidence>
<evidence type="ECO:0000256" key="6">
    <source>
        <dbReference type="ARBA" id="ARBA00022882"/>
    </source>
</evidence>
<dbReference type="InterPro" id="IPR014710">
    <property type="entry name" value="RmlC-like_jellyroll"/>
</dbReference>
<evidence type="ECO:0000256" key="2">
    <source>
        <dbReference type="ARBA" id="ARBA00007929"/>
    </source>
</evidence>
<dbReference type="SUPFAM" id="SSF51206">
    <property type="entry name" value="cAMP-binding domain-like"/>
    <property type="match status" value="1"/>
</dbReference>
<evidence type="ECO:0000256" key="1">
    <source>
        <dbReference type="ARBA" id="ARBA00004141"/>
    </source>
</evidence>
<feature type="transmembrane region" description="Helical" evidence="12">
    <location>
        <begin position="230"/>
        <end position="251"/>
    </location>
</feature>
<accession>A0A836BZN1</accession>
<feature type="transmembrane region" description="Helical" evidence="12">
    <location>
        <begin position="385"/>
        <end position="404"/>
    </location>
</feature>
<feature type="domain" description="Cyclic nucleotide-binding" evidence="13">
    <location>
        <begin position="563"/>
        <end position="631"/>
    </location>
</feature>
<dbReference type="Gene3D" id="2.60.120.10">
    <property type="entry name" value="Jelly Rolls"/>
    <property type="match status" value="1"/>
</dbReference>
<evidence type="ECO:0000256" key="3">
    <source>
        <dbReference type="ARBA" id="ARBA00022448"/>
    </source>
</evidence>
<keyword evidence="6" id="KW-0407">Ion channel</keyword>
<feature type="region of interest" description="Disordered" evidence="11">
    <location>
        <begin position="634"/>
        <end position="689"/>
    </location>
</feature>
<comment type="similarity">
    <text evidence="2">Belongs to the potassium channel family. Plant (TC 1.A.1.4) subfamily.</text>
</comment>
<evidence type="ECO:0000259" key="13">
    <source>
        <dbReference type="PROSITE" id="PS50042"/>
    </source>
</evidence>
<dbReference type="InterPro" id="IPR005821">
    <property type="entry name" value="Ion_trans_dom"/>
</dbReference>
<dbReference type="InterPro" id="IPR018490">
    <property type="entry name" value="cNMP-bd_dom_sf"/>
</dbReference>
<feature type="region of interest" description="Disordered" evidence="11">
    <location>
        <begin position="1596"/>
        <end position="1620"/>
    </location>
</feature>
<evidence type="ECO:0000256" key="9">
    <source>
        <dbReference type="ARBA" id="ARBA00023136"/>
    </source>
</evidence>
<dbReference type="OrthoDB" id="2012993at2759"/>
<dbReference type="InterPro" id="IPR045319">
    <property type="entry name" value="KAT/AKT"/>
</dbReference>
<organism evidence="14 15">
    <name type="scientific">Edaphochlamys debaryana</name>
    <dbReference type="NCBI Taxonomy" id="47281"/>
    <lineage>
        <taxon>Eukaryota</taxon>
        <taxon>Viridiplantae</taxon>
        <taxon>Chlorophyta</taxon>
        <taxon>core chlorophytes</taxon>
        <taxon>Chlorophyceae</taxon>
        <taxon>CS clade</taxon>
        <taxon>Chlamydomonadales</taxon>
        <taxon>Chlamydomonadales incertae sedis</taxon>
        <taxon>Edaphochlamys</taxon>
    </lineage>
</organism>
<feature type="compositionally biased region" description="Polar residues" evidence="11">
    <location>
        <begin position="17"/>
        <end position="30"/>
    </location>
</feature>
<feature type="repeat" description="ANK" evidence="10">
    <location>
        <begin position="874"/>
        <end position="906"/>
    </location>
</feature>
<sequence>MDRVALQAVAAAAATGDDTSVQSGRESTVRASPKPPPPDGAKPTTAHGGRRPARISELLEGKADAPSHEDSGGLGFADSEEGGSGHPYRSLYTAEAVEGSAHAGASIYGSAHGSSAHGTAGRGHGSVVTRNSNMSMAPGRGPNWRRVGGAVHAMGMTRALAGGRSANPTASLHVPLAAAAPKEEPNAMLRALSTRAGALRRFKAKFVDGANRISTALAISPSTTWYHTHWFYWAVANAMFSCWLTPFLMAFEDDRCGGECGCQPCWVATLLNAASYVMLATFLLDFFFKAFVGFYDPVTGVLVTTQPQMLQHYARSWYFTLDVIGCIPWERIVGAIAASAGASPDVRLQLQWFALLSLTRVYRVFDLFTALDYKMVLSQGMLMILRNYTYVLYIAHWAACAFYLLARGEGMNPTTWVGRNPDDFLGVSIWGQYVMAMYYSVTVFTAMGDPELYPSTTAEQSLMIVYLMFNLFLAAYVVGTVTMMMVKSDERSKAFRDRMSNLNEYGQDNELPERLRKAMREHLEVHFDSAQTSDDTVLSIYPITMRRRALRHLYLSPLKGCYLFRGCKQRFLDAILAVAHVELFLPGVEILAEGDNVVELMVVVAGQVEAAQGPRLGSNASSAVSDGFSFAYASTNDGRDPSGRSADGREASARSADDPSGHSGLTSFSRDSGSVHDPKASNDGTGQPAGKFAIGAKSRAVCVKRGCSDPLAEIAFFTDGSSYESVIGTTAVRILSVPRSAWDLLTQQFPQQVRVVLENLRRSVEAAVEENLKDAASRSQLTAEQLHVALSLVKASYVEVADPVALASTRDALTAPQMEMLTRLDDVRTVASAHVRKCDEMRTFELLNTAAMGDVESLRTMLGQGISPNTADYDGRTCLMLACAKGHEAVVKLFLDCGADKDRLDAFGNSALSEAVKSQHDKCIDVMLAYGATLGSGGLTVAAEMCQAVYNGELVKLRRMLRAGAPPDACDYDRRSALHIAGAEGNLEAVKLLIEQGGADPEFQDRWGNTALDEARRVGAAPVVAYLERQQEGARSGGGGAASADKGRVHAARSFLSWCSLGDDGAIWEGGGWAAGEKAGCAFAGLLVAAARGHEKCVSALLAAMPPHLLAREGHVAMLEAARVGHIDSVAAFRAAGVRLPAEPPRLLEGLRMELRAAALAGQGTVVAALVGAGVPARGPLPPPAALEGTALHLAVGHTHPRTVRYLVEVGGAITDVHAADGSGRTPMQLAETALAQAPSSSRAKRVVEYLQWAAALAAGGASQAALLAAASGKWGPIELTVAAHEALTKPAVEPAEAPKPPKLDASASTRERLLLSPRPLVSPAASDEPPATHPAISSPFAKLSAGNVQRRATSTDLTASLDARAGSLPPPGDAAGALPSGSGLPVVDEWANLPGTPRGSVRGGQGPSTSLMGAVSAALSAVALNEPPGSPIAMGGQPSPAPFSPGVPPGSAISLGSPRLILPPSSLLPVGAGIAANPLSPVPGASASGAPPGSPSLARGGSSRAAARLFGAGASTPTPARLDTSGHGECLPSPAVSTSAVQLLSNVTPRASRWSAMVGEDEITRYVDSFTRGSHGLSNSGGLGAAEAAAAVAGAPSVPPQQRRVSMLQSGVGGSSARLRISSPVGAGGASGAAVSSPSTLQGVRLADMGQQVAAAEGGGGEALSPVQSRGPSGAV</sequence>
<evidence type="ECO:0000256" key="11">
    <source>
        <dbReference type="SAM" id="MobiDB-lite"/>
    </source>
</evidence>
<dbReference type="InterPro" id="IPR036770">
    <property type="entry name" value="Ankyrin_rpt-contain_sf"/>
</dbReference>
<keyword evidence="5" id="KW-0633">Potassium transport</keyword>
<feature type="compositionally biased region" description="Basic and acidic residues" evidence="11">
    <location>
        <begin position="637"/>
        <end position="660"/>
    </location>
</feature>
<protein>
    <recommendedName>
        <fullName evidence="13">Cyclic nucleotide-binding domain-containing protein</fullName>
    </recommendedName>
</protein>
<feature type="transmembrane region" description="Helical" evidence="12">
    <location>
        <begin position="464"/>
        <end position="486"/>
    </location>
</feature>
<feature type="transmembrane region" description="Helical" evidence="12">
    <location>
        <begin position="263"/>
        <end position="288"/>
    </location>
</feature>
<comment type="subcellular location">
    <subcellularLocation>
        <location evidence="1">Membrane</location>
        <topology evidence="1">Multi-pass membrane protein</topology>
    </subcellularLocation>
</comment>
<dbReference type="InterPro" id="IPR002110">
    <property type="entry name" value="Ankyrin_rpt"/>
</dbReference>
<evidence type="ECO:0000313" key="14">
    <source>
        <dbReference type="EMBL" id="KAG2493569.1"/>
    </source>
</evidence>
<keyword evidence="15" id="KW-1185">Reference proteome</keyword>
<feature type="compositionally biased region" description="Basic and acidic residues" evidence="11">
    <location>
        <begin position="57"/>
        <end position="71"/>
    </location>
</feature>
<keyword evidence="4 12" id="KW-0812">Transmembrane</keyword>
<dbReference type="GO" id="GO:0034702">
    <property type="term" value="C:monoatomic ion channel complex"/>
    <property type="evidence" value="ECO:0007669"/>
    <property type="project" value="UniProtKB-KW"/>
</dbReference>
<dbReference type="PANTHER" id="PTHR45743:SF2">
    <property type="entry name" value="POTASSIUM CHANNEL AKT1"/>
    <property type="match status" value="1"/>
</dbReference>
<evidence type="ECO:0000256" key="10">
    <source>
        <dbReference type="PROSITE-ProRule" id="PRU00023"/>
    </source>
</evidence>
<keyword evidence="7 12" id="KW-1133">Transmembrane helix</keyword>
<feature type="compositionally biased region" description="Polar residues" evidence="11">
    <location>
        <begin position="1347"/>
        <end position="1356"/>
    </location>
</feature>
<dbReference type="Gene3D" id="1.25.40.20">
    <property type="entry name" value="Ankyrin repeat-containing domain"/>
    <property type="match status" value="3"/>
</dbReference>
<reference evidence="14" key="1">
    <citation type="journal article" date="2020" name="bioRxiv">
        <title>Comparative genomics of Chlamydomonas.</title>
        <authorList>
            <person name="Craig R.J."/>
            <person name="Hasan A.R."/>
            <person name="Ness R.W."/>
            <person name="Keightley P.D."/>
        </authorList>
    </citation>
    <scope>NUCLEOTIDE SEQUENCE</scope>
    <source>
        <strain evidence="14">CCAP 11/70</strain>
    </source>
</reference>
<dbReference type="Pfam" id="PF00520">
    <property type="entry name" value="Ion_trans"/>
    <property type="match status" value="1"/>
</dbReference>
<evidence type="ECO:0000256" key="5">
    <source>
        <dbReference type="ARBA" id="ARBA00022826"/>
    </source>
</evidence>
<keyword evidence="10" id="KW-0040">ANK repeat</keyword>
<name>A0A836BZN1_9CHLO</name>
<comment type="caution">
    <text evidence="14">The sequence shown here is derived from an EMBL/GenBank/DDBJ whole genome shotgun (WGS) entry which is preliminary data.</text>
</comment>
<dbReference type="Pfam" id="PF12796">
    <property type="entry name" value="Ank_2"/>
    <property type="match status" value="2"/>
</dbReference>
<dbReference type="InterPro" id="IPR000595">
    <property type="entry name" value="cNMP-bd_dom"/>
</dbReference>
<dbReference type="PROSITE" id="PS50042">
    <property type="entry name" value="CNMP_BINDING_3"/>
    <property type="match status" value="1"/>
</dbReference>
<feature type="repeat" description="ANK" evidence="10">
    <location>
        <begin position="973"/>
        <end position="997"/>
    </location>
</feature>
<dbReference type="Proteomes" id="UP000612055">
    <property type="component" value="Unassembled WGS sequence"/>
</dbReference>
<feature type="compositionally biased region" description="Polar residues" evidence="11">
    <location>
        <begin position="663"/>
        <end position="672"/>
    </location>
</feature>
<dbReference type="EMBL" id="JAEHOE010000036">
    <property type="protein sequence ID" value="KAG2493569.1"/>
    <property type="molecule type" value="Genomic_DNA"/>
</dbReference>